<dbReference type="GO" id="GO:0005634">
    <property type="term" value="C:nucleus"/>
    <property type="evidence" value="ECO:0007669"/>
    <property type="project" value="UniProtKB-SubCell"/>
</dbReference>
<dbReference type="Proteomes" id="UP000828251">
    <property type="component" value="Unassembled WGS sequence"/>
</dbReference>
<evidence type="ECO:0000256" key="2">
    <source>
        <dbReference type="ARBA" id="ARBA00022723"/>
    </source>
</evidence>
<evidence type="ECO:0000313" key="10">
    <source>
        <dbReference type="Proteomes" id="UP000828251"/>
    </source>
</evidence>
<evidence type="ECO:0000256" key="3">
    <source>
        <dbReference type="ARBA" id="ARBA00022771"/>
    </source>
</evidence>
<evidence type="ECO:0000256" key="7">
    <source>
        <dbReference type="SAM" id="MobiDB-lite"/>
    </source>
</evidence>
<evidence type="ECO:0000313" key="9">
    <source>
        <dbReference type="EMBL" id="KAH1130088.1"/>
    </source>
</evidence>
<evidence type="ECO:0000256" key="6">
    <source>
        <dbReference type="RuleBase" id="RU367018"/>
    </source>
</evidence>
<keyword evidence="3 5" id="KW-0863">Zinc-finger</keyword>
<accession>A0A9D3WK01</accession>
<protein>
    <recommendedName>
        <fullName evidence="6">Protein FAR1-RELATED SEQUENCE</fullName>
    </recommendedName>
</protein>
<keyword evidence="6" id="KW-0539">Nucleus</keyword>
<keyword evidence="2 6" id="KW-0479">Metal-binding</keyword>
<keyword evidence="4 6" id="KW-0862">Zinc</keyword>
<dbReference type="InterPro" id="IPR031052">
    <property type="entry name" value="FHY3/FAR1"/>
</dbReference>
<proteinExistence type="inferred from homology"/>
<dbReference type="InterPro" id="IPR006564">
    <property type="entry name" value="Znf_PMZ"/>
</dbReference>
<comment type="subcellular location">
    <subcellularLocation>
        <location evidence="6">Nucleus</location>
    </subcellularLocation>
</comment>
<feature type="region of interest" description="Disordered" evidence="7">
    <location>
        <begin position="264"/>
        <end position="334"/>
    </location>
</feature>
<keyword evidence="10" id="KW-1185">Reference proteome</keyword>
<dbReference type="PANTHER" id="PTHR31669">
    <property type="entry name" value="PROTEIN FAR1-RELATED SEQUENCE 10-RELATED"/>
    <property type="match status" value="1"/>
</dbReference>
<comment type="function">
    <text evidence="6">Putative transcription activator involved in regulating light control of development.</text>
</comment>
<feature type="domain" description="SWIM-type" evidence="8">
    <location>
        <begin position="104"/>
        <end position="140"/>
    </location>
</feature>
<dbReference type="OrthoDB" id="2402896at2759"/>
<comment type="caution">
    <text evidence="9">The sequence shown here is derived from an EMBL/GenBank/DDBJ whole genome shotgun (WGS) entry which is preliminary data.</text>
</comment>
<dbReference type="PANTHER" id="PTHR31669:SF303">
    <property type="entry name" value="PROTEIN FAR1-RELATED SEQUENCE"/>
    <property type="match status" value="1"/>
</dbReference>
<comment type="similarity">
    <text evidence="1 6">Belongs to the FHY3/FAR1 family.</text>
</comment>
<dbReference type="Pfam" id="PF04434">
    <property type="entry name" value="SWIM"/>
    <property type="match status" value="1"/>
</dbReference>
<organism evidence="9 10">
    <name type="scientific">Gossypium stocksii</name>
    <dbReference type="NCBI Taxonomy" id="47602"/>
    <lineage>
        <taxon>Eukaryota</taxon>
        <taxon>Viridiplantae</taxon>
        <taxon>Streptophyta</taxon>
        <taxon>Embryophyta</taxon>
        <taxon>Tracheophyta</taxon>
        <taxon>Spermatophyta</taxon>
        <taxon>Magnoliopsida</taxon>
        <taxon>eudicotyledons</taxon>
        <taxon>Gunneridae</taxon>
        <taxon>Pentapetalae</taxon>
        <taxon>rosids</taxon>
        <taxon>malvids</taxon>
        <taxon>Malvales</taxon>
        <taxon>Malvaceae</taxon>
        <taxon>Malvoideae</taxon>
        <taxon>Gossypium</taxon>
    </lineage>
</organism>
<dbReference type="GO" id="GO:0008270">
    <property type="term" value="F:zinc ion binding"/>
    <property type="evidence" value="ECO:0007669"/>
    <property type="project" value="UniProtKB-UniRule"/>
</dbReference>
<evidence type="ECO:0000256" key="4">
    <source>
        <dbReference type="ARBA" id="ARBA00022833"/>
    </source>
</evidence>
<sequence length="334" mass="38191">MNSILHQIMNNSLSLIQVIQHYEEKVKEFCQIELNQDFRCKNGAPNKVNGRGILKHASNIYTLAMFKRFEEELMDCLGLNCVEFSNIENISLYHVTEDGCERIYYVEFDVPNSIVSCSCNMFESLGLLCHHALRVFLMNNIKEIPEKYILRRWTKKAKSLLASDFRASSAHEEKSSCLLHLSELNHIGYNLFDKGSLTPKCTQIVKEKLFEALHLVEKEMAIMQEANDSEISKHTSFQDAINDGNERSSEKLMFDPVCIKTKGSRNSRMKSQFEKNQKKKTKKAMLSQVSKDKEKISKQGDVPLTHSRKTSASTSNKCNGKKYSPPGTKLFNIA</sequence>
<evidence type="ECO:0000259" key="8">
    <source>
        <dbReference type="PROSITE" id="PS50966"/>
    </source>
</evidence>
<gene>
    <name evidence="9" type="ORF">J1N35_001466</name>
</gene>
<reference evidence="9 10" key="1">
    <citation type="journal article" date="2021" name="Plant Biotechnol. J.">
        <title>Multi-omics assisted identification of the key and species-specific regulatory components of drought-tolerant mechanisms in Gossypium stocksii.</title>
        <authorList>
            <person name="Yu D."/>
            <person name="Ke L."/>
            <person name="Zhang D."/>
            <person name="Wu Y."/>
            <person name="Sun Y."/>
            <person name="Mei J."/>
            <person name="Sun J."/>
            <person name="Sun Y."/>
        </authorList>
    </citation>
    <scope>NUCLEOTIDE SEQUENCE [LARGE SCALE GENOMIC DNA]</scope>
    <source>
        <strain evidence="10">cv. E1</strain>
        <tissue evidence="9">Leaf</tissue>
    </source>
</reference>
<name>A0A9D3WK01_9ROSI</name>
<dbReference type="EMBL" id="JAIQCV010000001">
    <property type="protein sequence ID" value="KAH1130088.1"/>
    <property type="molecule type" value="Genomic_DNA"/>
</dbReference>
<dbReference type="GO" id="GO:0006355">
    <property type="term" value="P:regulation of DNA-templated transcription"/>
    <property type="evidence" value="ECO:0007669"/>
    <property type="project" value="UniProtKB-UniRule"/>
</dbReference>
<evidence type="ECO:0000256" key="5">
    <source>
        <dbReference type="PROSITE-ProRule" id="PRU00325"/>
    </source>
</evidence>
<dbReference type="SMART" id="SM00575">
    <property type="entry name" value="ZnF_PMZ"/>
    <property type="match status" value="1"/>
</dbReference>
<dbReference type="PROSITE" id="PS50966">
    <property type="entry name" value="ZF_SWIM"/>
    <property type="match status" value="1"/>
</dbReference>
<dbReference type="InterPro" id="IPR007527">
    <property type="entry name" value="Znf_SWIM"/>
</dbReference>
<dbReference type="AlphaFoldDB" id="A0A9D3WK01"/>
<evidence type="ECO:0000256" key="1">
    <source>
        <dbReference type="ARBA" id="ARBA00005889"/>
    </source>
</evidence>